<evidence type="ECO:0000256" key="2">
    <source>
        <dbReference type="ARBA" id="ARBA00010840"/>
    </source>
</evidence>
<dbReference type="GO" id="GO:0003677">
    <property type="term" value="F:DNA binding"/>
    <property type="evidence" value="ECO:0007669"/>
    <property type="project" value="UniProtKB-KW"/>
</dbReference>
<sequence length="465" mass="51041">MNNRPVEQALATLLPSHANELPPELLSLAQSLVAQSRSYSATLKPEEEIARPYACAEIACKRLKRALNLPPLLGHPPCPPRVYKKLYAFLEKSLSSSTVSTRHSAPGSASGTPTRPSSTTTTPTKGSAPVRSPSKTATPRTLQNTPTKSTPLKRTALDGPNTPSSLSKKTSVKNTGLNGSESTTIKDAPAWVMPCIRTVCKTLSTPAPRMSLWSRPPISRTLPPHIFAGVSSILHFISVVPYSALDKEASEFLDPLRSEAGEDSEDYKDLVYALIVAVYFIVLARRRSPNPASQRATSPSATDAKKMDKKTFSEMRQTALSSLGLSPAEKRHGEDVDAWIALIMKQGWAKGQEWFENVPTAGENDGDDDEISDHADDYDEDAGPVGSKRRRKSNHTLLLMQSDPSSQEGLLLPGLGTMMQDRVDWLSEERREDYLEWKTEILKRIEEMERAGRQTAKGRREKVAG</sequence>
<keyword evidence="5" id="KW-0539">Nucleus</keyword>
<dbReference type="EMBL" id="LASV01000075">
    <property type="protein sequence ID" value="KKA24075.1"/>
    <property type="molecule type" value="Genomic_DNA"/>
</dbReference>
<feature type="compositionally biased region" description="Polar residues" evidence="6">
    <location>
        <begin position="133"/>
        <end position="152"/>
    </location>
</feature>
<feature type="compositionally biased region" description="Polar residues" evidence="6">
    <location>
        <begin position="161"/>
        <end position="183"/>
    </location>
</feature>
<organism evidence="8 9">
    <name type="scientific">Rasamsonia emersonii (strain ATCC 16479 / CBS 393.64 / IMI 116815)</name>
    <dbReference type="NCBI Taxonomy" id="1408163"/>
    <lineage>
        <taxon>Eukaryota</taxon>
        <taxon>Fungi</taxon>
        <taxon>Dikarya</taxon>
        <taxon>Ascomycota</taxon>
        <taxon>Pezizomycotina</taxon>
        <taxon>Eurotiomycetes</taxon>
        <taxon>Eurotiomycetidae</taxon>
        <taxon>Eurotiales</taxon>
        <taxon>Trichocomaceae</taxon>
        <taxon>Rasamsonia</taxon>
    </lineage>
</organism>
<comment type="similarity">
    <text evidence="2">Belongs to the ORC6 family.</text>
</comment>
<feature type="domain" description="ORC6 first cyclin-like" evidence="7">
    <location>
        <begin position="10"/>
        <end position="97"/>
    </location>
</feature>
<dbReference type="InterPro" id="IPR008721">
    <property type="entry name" value="ORC6_cyclin_first"/>
</dbReference>
<feature type="region of interest" description="Disordered" evidence="6">
    <location>
        <begin position="97"/>
        <end position="183"/>
    </location>
</feature>
<gene>
    <name evidence="8" type="ORF">T310_1887</name>
</gene>
<feature type="compositionally biased region" description="Polar residues" evidence="6">
    <location>
        <begin position="290"/>
        <end position="301"/>
    </location>
</feature>
<evidence type="ECO:0000256" key="3">
    <source>
        <dbReference type="ARBA" id="ARBA00022705"/>
    </source>
</evidence>
<proteinExistence type="inferred from homology"/>
<evidence type="ECO:0000256" key="4">
    <source>
        <dbReference type="ARBA" id="ARBA00023125"/>
    </source>
</evidence>
<protein>
    <recommendedName>
        <fullName evidence="7">ORC6 first cyclin-like domain-containing protein</fullName>
    </recommendedName>
</protein>
<feature type="region of interest" description="Disordered" evidence="6">
    <location>
        <begin position="358"/>
        <end position="392"/>
    </location>
</feature>
<dbReference type="Proteomes" id="UP000053958">
    <property type="component" value="Unassembled WGS sequence"/>
</dbReference>
<keyword evidence="4" id="KW-0238">DNA-binding</keyword>
<dbReference type="Pfam" id="PF05460">
    <property type="entry name" value="ORC6"/>
    <property type="match status" value="1"/>
</dbReference>
<evidence type="ECO:0000313" key="9">
    <source>
        <dbReference type="Proteomes" id="UP000053958"/>
    </source>
</evidence>
<dbReference type="GO" id="GO:0005664">
    <property type="term" value="C:nuclear origin of replication recognition complex"/>
    <property type="evidence" value="ECO:0007669"/>
    <property type="project" value="InterPro"/>
</dbReference>
<comment type="subcellular location">
    <subcellularLocation>
        <location evidence="1">Nucleus</location>
    </subcellularLocation>
</comment>
<evidence type="ECO:0000256" key="1">
    <source>
        <dbReference type="ARBA" id="ARBA00004123"/>
    </source>
</evidence>
<dbReference type="STRING" id="1408163.A0A0F4Z127"/>
<evidence type="ECO:0000259" key="7">
    <source>
        <dbReference type="Pfam" id="PF05460"/>
    </source>
</evidence>
<keyword evidence="3" id="KW-0235">DNA replication</keyword>
<dbReference type="GeneID" id="25314238"/>
<accession>A0A0F4Z127</accession>
<dbReference type="OrthoDB" id="5367324at2759"/>
<evidence type="ECO:0000256" key="5">
    <source>
        <dbReference type="ARBA" id="ARBA00023242"/>
    </source>
</evidence>
<reference evidence="8 9" key="1">
    <citation type="submission" date="2015-04" db="EMBL/GenBank/DDBJ databases">
        <authorList>
            <person name="Heijne W.H."/>
            <person name="Fedorova N.D."/>
            <person name="Nierman W.C."/>
            <person name="Vollebregt A.W."/>
            <person name="Zhao Z."/>
            <person name="Wu L."/>
            <person name="Kumar M."/>
            <person name="Stam H."/>
            <person name="van den Berg M.A."/>
            <person name="Pel H.J."/>
        </authorList>
    </citation>
    <scope>NUCLEOTIDE SEQUENCE [LARGE SCALE GENOMIC DNA]</scope>
    <source>
        <strain evidence="8 9">CBS 393.64</strain>
    </source>
</reference>
<dbReference type="GO" id="GO:0006260">
    <property type="term" value="P:DNA replication"/>
    <property type="evidence" value="ECO:0007669"/>
    <property type="project" value="UniProtKB-KW"/>
</dbReference>
<dbReference type="RefSeq" id="XP_013330687.1">
    <property type="nucleotide sequence ID" value="XM_013475233.1"/>
</dbReference>
<feature type="region of interest" description="Disordered" evidence="6">
    <location>
        <begin position="290"/>
        <end position="311"/>
    </location>
</feature>
<evidence type="ECO:0000256" key="6">
    <source>
        <dbReference type="SAM" id="MobiDB-lite"/>
    </source>
</evidence>
<dbReference type="AlphaFoldDB" id="A0A0F4Z127"/>
<feature type="compositionally biased region" description="Acidic residues" evidence="6">
    <location>
        <begin position="364"/>
        <end position="382"/>
    </location>
</feature>
<keyword evidence="9" id="KW-1185">Reference proteome</keyword>
<evidence type="ECO:0000313" key="8">
    <source>
        <dbReference type="EMBL" id="KKA24075.1"/>
    </source>
</evidence>
<comment type="caution">
    <text evidence="8">The sequence shown here is derived from an EMBL/GenBank/DDBJ whole genome shotgun (WGS) entry which is preliminary data.</text>
</comment>
<name>A0A0F4Z127_RASE3</name>
<feature type="compositionally biased region" description="Low complexity" evidence="6">
    <location>
        <begin position="97"/>
        <end position="129"/>
    </location>
</feature>